<protein>
    <submittedName>
        <fullName evidence="1">Uncharacterized protein</fullName>
    </submittedName>
</protein>
<dbReference type="Proteomes" id="UP000037035">
    <property type="component" value="Unassembled WGS sequence"/>
</dbReference>
<dbReference type="VEuPathDB" id="FungiDB:VP01_1690g5"/>
<dbReference type="EMBL" id="LAVV01006493">
    <property type="protein sequence ID" value="KNZ59634.1"/>
    <property type="molecule type" value="Genomic_DNA"/>
</dbReference>
<proteinExistence type="predicted"/>
<reference evidence="1 2" key="1">
    <citation type="submission" date="2015-08" db="EMBL/GenBank/DDBJ databases">
        <title>Next Generation Sequencing and Analysis of the Genome of Puccinia sorghi L Schw, the Causal Agent of Maize Common Rust.</title>
        <authorList>
            <person name="Rochi L."/>
            <person name="Burguener G."/>
            <person name="Darino M."/>
            <person name="Turjanski A."/>
            <person name="Kreff E."/>
            <person name="Dieguez M.J."/>
            <person name="Sacco F."/>
        </authorList>
    </citation>
    <scope>NUCLEOTIDE SEQUENCE [LARGE SCALE GENOMIC DNA]</scope>
    <source>
        <strain evidence="1 2">RO10H11247</strain>
    </source>
</reference>
<name>A0A0L6VFX1_9BASI</name>
<dbReference type="AlphaFoldDB" id="A0A0L6VFX1"/>
<gene>
    <name evidence="1" type="ORF">VP01_1690g5</name>
</gene>
<comment type="caution">
    <text evidence="1">The sequence shown here is derived from an EMBL/GenBank/DDBJ whole genome shotgun (WGS) entry which is preliminary data.</text>
</comment>
<organism evidence="1 2">
    <name type="scientific">Puccinia sorghi</name>
    <dbReference type="NCBI Taxonomy" id="27349"/>
    <lineage>
        <taxon>Eukaryota</taxon>
        <taxon>Fungi</taxon>
        <taxon>Dikarya</taxon>
        <taxon>Basidiomycota</taxon>
        <taxon>Pucciniomycotina</taxon>
        <taxon>Pucciniomycetes</taxon>
        <taxon>Pucciniales</taxon>
        <taxon>Pucciniaceae</taxon>
        <taxon>Puccinia</taxon>
    </lineage>
</organism>
<evidence type="ECO:0000313" key="1">
    <source>
        <dbReference type="EMBL" id="KNZ59634.1"/>
    </source>
</evidence>
<dbReference type="OrthoDB" id="2507202at2759"/>
<evidence type="ECO:0000313" key="2">
    <source>
        <dbReference type="Proteomes" id="UP000037035"/>
    </source>
</evidence>
<sequence>MASFSDFKVSAIVSTQASPQSSKYNCLHHDKQYLTVRGNTTRFHPQYNLSSIQSLSESCFQQLFRMSWPCFLNFLHLIKPDPIFYNQYQIINDSCSQTQNLFQFGYRTINLYTTQEQVELSQVMPEEGFPGCISFVDGETIHFIKKPPIDGVSYVYETWGIQWISQVLSLC</sequence>
<accession>A0A0L6VFX1</accession>
<keyword evidence="2" id="KW-1185">Reference proteome</keyword>